<gene>
    <name evidence="2" type="ORF">BASA50_007201</name>
</gene>
<proteinExistence type="predicted"/>
<name>A0ABQ8FAW3_9FUNG</name>
<accession>A0ABQ8FAW3</accession>
<dbReference type="Pfam" id="PF05038">
    <property type="entry name" value="Cytochrom_B558a"/>
    <property type="match status" value="1"/>
</dbReference>
<dbReference type="EMBL" id="JAFCIX010000349">
    <property type="protein sequence ID" value="KAH6593642.1"/>
    <property type="molecule type" value="Genomic_DNA"/>
</dbReference>
<evidence type="ECO:0000313" key="2">
    <source>
        <dbReference type="EMBL" id="KAH6593642.1"/>
    </source>
</evidence>
<evidence type="ECO:0000256" key="1">
    <source>
        <dbReference type="SAM" id="Phobius"/>
    </source>
</evidence>
<keyword evidence="1" id="KW-0812">Transmembrane</keyword>
<dbReference type="InterPro" id="IPR007732">
    <property type="entry name" value="Cyt_b558_asu"/>
</dbReference>
<evidence type="ECO:0008006" key="4">
    <source>
        <dbReference type="Google" id="ProtNLM"/>
    </source>
</evidence>
<organism evidence="2 3">
    <name type="scientific">Batrachochytrium salamandrivorans</name>
    <dbReference type="NCBI Taxonomy" id="1357716"/>
    <lineage>
        <taxon>Eukaryota</taxon>
        <taxon>Fungi</taxon>
        <taxon>Fungi incertae sedis</taxon>
        <taxon>Chytridiomycota</taxon>
        <taxon>Chytridiomycota incertae sedis</taxon>
        <taxon>Chytridiomycetes</taxon>
        <taxon>Rhizophydiales</taxon>
        <taxon>Rhizophydiales incertae sedis</taxon>
        <taxon>Batrachochytrium</taxon>
    </lineage>
</organism>
<keyword evidence="3" id="KW-1185">Reference proteome</keyword>
<feature type="transmembrane region" description="Helical" evidence="1">
    <location>
        <begin position="126"/>
        <end position="145"/>
    </location>
</feature>
<keyword evidence="1" id="KW-0472">Membrane</keyword>
<feature type="transmembrane region" description="Helical" evidence="1">
    <location>
        <begin position="73"/>
        <end position="90"/>
    </location>
</feature>
<sequence length="182" mass="19155">MLGSPVSPVGANCDEAKATNACVFHGVWGAQPGAGGDVSAYATYPSLHSAHTCTAMAKDKFTFLWKPWASLQAYYAAIFVMMGAVVSIWYPSQLIAGGNLLTSLIIIALEHPFPYMDKLGFVSNNYYLRALLYAAFVAPGLLQAATHTGSLCLVCAVLTYAWAAICGETGAAAAAPTRANPR</sequence>
<protein>
    <recommendedName>
        <fullName evidence="4">P22-phox</fullName>
    </recommendedName>
</protein>
<comment type="caution">
    <text evidence="2">The sequence shown here is derived from an EMBL/GenBank/DDBJ whole genome shotgun (WGS) entry which is preliminary data.</text>
</comment>
<dbReference type="Proteomes" id="UP001648503">
    <property type="component" value="Unassembled WGS sequence"/>
</dbReference>
<reference evidence="2 3" key="1">
    <citation type="submission" date="2021-02" db="EMBL/GenBank/DDBJ databases">
        <title>Variation within the Batrachochytrium salamandrivorans European outbreak.</title>
        <authorList>
            <person name="Kelly M."/>
            <person name="Pasmans F."/>
            <person name="Shea T.P."/>
            <person name="Munoz J.F."/>
            <person name="Carranza S."/>
            <person name="Cuomo C.A."/>
            <person name="Martel A."/>
        </authorList>
    </citation>
    <scope>NUCLEOTIDE SEQUENCE [LARGE SCALE GENOMIC DNA]</scope>
    <source>
        <strain evidence="2 3">AMFP18/2</strain>
    </source>
</reference>
<feature type="transmembrane region" description="Helical" evidence="1">
    <location>
        <begin position="151"/>
        <end position="175"/>
    </location>
</feature>
<evidence type="ECO:0000313" key="3">
    <source>
        <dbReference type="Proteomes" id="UP001648503"/>
    </source>
</evidence>
<keyword evidence="1" id="KW-1133">Transmembrane helix</keyword>
<feature type="transmembrane region" description="Helical" evidence="1">
    <location>
        <begin position="96"/>
        <end position="114"/>
    </location>
</feature>